<dbReference type="PANTHER" id="PTHR45831">
    <property type="entry name" value="LD24721P"/>
    <property type="match status" value="1"/>
</dbReference>
<reference evidence="5" key="1">
    <citation type="submission" date="2020-07" db="EMBL/GenBank/DDBJ databases">
        <title>Huge and variable diversity of episymbiotic CPR bacteria and DPANN archaea in groundwater ecosystems.</title>
        <authorList>
            <person name="He C.Y."/>
            <person name="Keren R."/>
            <person name="Whittaker M."/>
            <person name="Farag I.F."/>
            <person name="Doudna J."/>
            <person name="Cate J.H.D."/>
            <person name="Banfield J.F."/>
        </authorList>
    </citation>
    <scope>NUCLEOTIDE SEQUENCE</scope>
    <source>
        <strain evidence="5">NC_groundwater_1520_Pr4_B-0.1um_53_5</strain>
    </source>
</reference>
<feature type="compositionally biased region" description="Low complexity" evidence="4">
    <location>
        <begin position="362"/>
        <end position="378"/>
    </location>
</feature>
<feature type="compositionally biased region" description="Basic and acidic residues" evidence="4">
    <location>
        <begin position="267"/>
        <end position="286"/>
    </location>
</feature>
<keyword evidence="1" id="KW-0677">Repeat</keyword>
<dbReference type="Proteomes" id="UP000736328">
    <property type="component" value="Unassembled WGS sequence"/>
</dbReference>
<evidence type="ECO:0000313" key="6">
    <source>
        <dbReference type="Proteomes" id="UP000736328"/>
    </source>
</evidence>
<dbReference type="PROSITE" id="PS50293">
    <property type="entry name" value="TPR_REGION"/>
    <property type="match status" value="1"/>
</dbReference>
<feature type="repeat" description="TPR" evidence="3">
    <location>
        <begin position="93"/>
        <end position="126"/>
    </location>
</feature>
<dbReference type="SMART" id="SM00028">
    <property type="entry name" value="TPR"/>
    <property type="match status" value="4"/>
</dbReference>
<sequence>MANENLKLPPEIEQFTQKLVADPKSRVFAQLADAYRKAGMTDEAIEIAKKGMEHHPAYATAHLILGRCYLEKQMYALAREEFEATIKNDPQNLVGYKLLAGTYEKQNMFAEAVKFYQMVLDLEPSDTDLAEKVASLKAGQDERPQVAPEPEIGPEPEPVQQAAPVLEIAHKEAEPVPAREEMVPAAEEKPLKPKSEEPAKDDVKVSAAAISFPEVLAETSPATEPVKLTEPKTMPVVESPQMESKPEEEKPTIKGEVSKISQPVPAEIKEEPVKTEAPELKAEEKPAAATVTLAEIYVQQGFYEKAIDVYKELISAEPDNGDYKARMDELLEKAYPEEKPEGTAEEKKKPEPPAKEEPAAPAPVVKTEAVVPGIPVAEPEAKKEPTPEEPVFPLSAAAPVTDIFGGMFDKPEPKVAESKPPAQDDTLTKTFAPPAGAGLLSPKQMFGSAQAGPEEPAKPVIPLPEEKPEPQPAPEPAKETPVDFSALFSDVPKIQEKQSPAGEPAKPEAGAGTDKKAEGENTVSSFQSWLSSLQK</sequence>
<dbReference type="AlphaFoldDB" id="A0A933IC18"/>
<comment type="caution">
    <text evidence="5">The sequence shown here is derived from an EMBL/GenBank/DDBJ whole genome shotgun (WGS) entry which is preliminary data.</text>
</comment>
<dbReference type="InterPro" id="IPR019734">
    <property type="entry name" value="TPR_rpt"/>
</dbReference>
<evidence type="ECO:0000313" key="5">
    <source>
        <dbReference type="EMBL" id="MBI4725723.1"/>
    </source>
</evidence>
<dbReference type="GO" id="GO:0016020">
    <property type="term" value="C:membrane"/>
    <property type="evidence" value="ECO:0007669"/>
    <property type="project" value="TreeGrafter"/>
</dbReference>
<evidence type="ECO:0000256" key="3">
    <source>
        <dbReference type="PROSITE-ProRule" id="PRU00339"/>
    </source>
</evidence>
<feature type="compositionally biased region" description="Basic and acidic residues" evidence="4">
    <location>
        <begin position="244"/>
        <end position="257"/>
    </location>
</feature>
<feature type="repeat" description="TPR" evidence="3">
    <location>
        <begin position="59"/>
        <end position="92"/>
    </location>
</feature>
<organism evidence="5 6">
    <name type="scientific">candidate division TA06 bacterium</name>
    <dbReference type="NCBI Taxonomy" id="2250710"/>
    <lineage>
        <taxon>Bacteria</taxon>
        <taxon>Bacteria division TA06</taxon>
    </lineage>
</organism>
<feature type="compositionally biased region" description="Low complexity" evidence="4">
    <location>
        <begin position="500"/>
        <end position="512"/>
    </location>
</feature>
<feature type="region of interest" description="Disordered" evidence="4">
    <location>
        <begin position="174"/>
        <end position="203"/>
    </location>
</feature>
<dbReference type="PROSITE" id="PS50005">
    <property type="entry name" value="TPR"/>
    <property type="match status" value="3"/>
</dbReference>
<dbReference type="PANTHER" id="PTHR45831:SF2">
    <property type="entry name" value="LD24721P"/>
    <property type="match status" value="1"/>
</dbReference>
<evidence type="ECO:0000256" key="1">
    <source>
        <dbReference type="ARBA" id="ARBA00022737"/>
    </source>
</evidence>
<feature type="region of interest" description="Disordered" evidence="4">
    <location>
        <begin position="330"/>
        <end position="535"/>
    </location>
</feature>
<feature type="repeat" description="TPR" evidence="3">
    <location>
        <begin position="287"/>
        <end position="320"/>
    </location>
</feature>
<dbReference type="Gene3D" id="1.25.40.10">
    <property type="entry name" value="Tetratricopeptide repeat domain"/>
    <property type="match status" value="2"/>
</dbReference>
<accession>A0A933IC18</accession>
<feature type="region of interest" description="Disordered" evidence="4">
    <location>
        <begin position="216"/>
        <end position="286"/>
    </location>
</feature>
<protein>
    <submittedName>
        <fullName evidence="5">Tetratricopeptide repeat protein</fullName>
    </submittedName>
</protein>
<dbReference type="InterPro" id="IPR011990">
    <property type="entry name" value="TPR-like_helical_dom_sf"/>
</dbReference>
<proteinExistence type="predicted"/>
<feature type="compositionally biased region" description="Polar residues" evidence="4">
    <location>
        <begin position="521"/>
        <end position="535"/>
    </location>
</feature>
<feature type="compositionally biased region" description="Basic and acidic residues" evidence="4">
    <location>
        <begin position="330"/>
        <end position="358"/>
    </location>
</feature>
<dbReference type="GO" id="GO:0060090">
    <property type="term" value="F:molecular adaptor activity"/>
    <property type="evidence" value="ECO:0007669"/>
    <property type="project" value="TreeGrafter"/>
</dbReference>
<dbReference type="Pfam" id="PF13432">
    <property type="entry name" value="TPR_16"/>
    <property type="match status" value="1"/>
</dbReference>
<feature type="region of interest" description="Disordered" evidence="4">
    <location>
        <begin position="137"/>
        <end position="160"/>
    </location>
</feature>
<dbReference type="EMBL" id="JACQXR010000006">
    <property type="protein sequence ID" value="MBI4725723.1"/>
    <property type="molecule type" value="Genomic_DNA"/>
</dbReference>
<keyword evidence="2 3" id="KW-0802">TPR repeat</keyword>
<evidence type="ECO:0000256" key="4">
    <source>
        <dbReference type="SAM" id="MobiDB-lite"/>
    </source>
</evidence>
<dbReference type="Pfam" id="PF13176">
    <property type="entry name" value="TPR_7"/>
    <property type="match status" value="2"/>
</dbReference>
<dbReference type="GO" id="GO:0072380">
    <property type="term" value="C:TRC complex"/>
    <property type="evidence" value="ECO:0007669"/>
    <property type="project" value="TreeGrafter"/>
</dbReference>
<name>A0A933IC18_UNCT6</name>
<evidence type="ECO:0000256" key="2">
    <source>
        <dbReference type="ARBA" id="ARBA00022803"/>
    </source>
</evidence>
<gene>
    <name evidence="5" type="ORF">HY768_00605</name>
</gene>
<dbReference type="InterPro" id="IPR047150">
    <property type="entry name" value="SGT"/>
</dbReference>
<dbReference type="SUPFAM" id="SSF48452">
    <property type="entry name" value="TPR-like"/>
    <property type="match status" value="1"/>
</dbReference>
<dbReference type="GO" id="GO:0006620">
    <property type="term" value="P:post-translational protein targeting to endoplasmic reticulum membrane"/>
    <property type="evidence" value="ECO:0007669"/>
    <property type="project" value="TreeGrafter"/>
</dbReference>